<feature type="compositionally biased region" description="Low complexity" evidence="5">
    <location>
        <begin position="160"/>
        <end position="171"/>
    </location>
</feature>
<keyword evidence="3 6" id="KW-1133">Transmembrane helix</keyword>
<dbReference type="GeneID" id="30022144"/>
<evidence type="ECO:0000313" key="8">
    <source>
        <dbReference type="EMBL" id="OAA60813.1"/>
    </source>
</evidence>
<evidence type="ECO:0000256" key="2">
    <source>
        <dbReference type="ARBA" id="ARBA00022692"/>
    </source>
</evidence>
<gene>
    <name evidence="8" type="ORF">ISF_05852</name>
</gene>
<feature type="domain" description="MARVEL" evidence="7">
    <location>
        <begin position="16"/>
        <end position="133"/>
    </location>
</feature>
<dbReference type="PANTHER" id="PTHR39608:SF2">
    <property type="entry name" value="MARVEL DOMAIN-CONTAINING PROTEIN"/>
    <property type="match status" value="1"/>
</dbReference>
<evidence type="ECO:0000313" key="9">
    <source>
        <dbReference type="Proteomes" id="UP000076744"/>
    </source>
</evidence>
<keyword evidence="9" id="KW-1185">Reference proteome</keyword>
<comment type="subcellular location">
    <subcellularLocation>
        <location evidence="1">Membrane</location>
        <topology evidence="1">Multi-pass membrane protein</topology>
    </subcellularLocation>
</comment>
<feature type="transmembrane region" description="Helical" evidence="6">
    <location>
        <begin position="12"/>
        <end position="33"/>
    </location>
</feature>
<dbReference type="Pfam" id="PF01284">
    <property type="entry name" value="MARVEL"/>
    <property type="match status" value="1"/>
</dbReference>
<dbReference type="STRING" id="1081104.A0A167TPJ3"/>
<dbReference type="RefSeq" id="XP_018703484.1">
    <property type="nucleotide sequence ID" value="XM_018849457.1"/>
</dbReference>
<evidence type="ECO:0000256" key="4">
    <source>
        <dbReference type="ARBA" id="ARBA00023136"/>
    </source>
</evidence>
<evidence type="ECO:0000256" key="6">
    <source>
        <dbReference type="SAM" id="Phobius"/>
    </source>
</evidence>
<feature type="region of interest" description="Disordered" evidence="5">
    <location>
        <begin position="149"/>
        <end position="171"/>
    </location>
</feature>
<feature type="transmembrane region" description="Helical" evidence="6">
    <location>
        <begin position="80"/>
        <end position="98"/>
    </location>
</feature>
<keyword evidence="4 6" id="KW-0472">Membrane</keyword>
<dbReference type="Proteomes" id="UP000076744">
    <property type="component" value="Unassembled WGS sequence"/>
</dbReference>
<dbReference type="AlphaFoldDB" id="A0A167TPJ3"/>
<evidence type="ECO:0000256" key="3">
    <source>
        <dbReference type="ARBA" id="ARBA00022989"/>
    </source>
</evidence>
<dbReference type="PANTHER" id="PTHR39608">
    <property type="entry name" value="INTEGRAL MEMBRANE PROTEIN (AFU_ORTHOLOGUE AFUA_5G08640)"/>
    <property type="match status" value="1"/>
</dbReference>
<feature type="transmembrane region" description="Helical" evidence="6">
    <location>
        <begin position="45"/>
        <end position="68"/>
    </location>
</feature>
<evidence type="ECO:0000256" key="5">
    <source>
        <dbReference type="SAM" id="MobiDB-lite"/>
    </source>
</evidence>
<dbReference type="InterPro" id="IPR008253">
    <property type="entry name" value="Marvel"/>
</dbReference>
<reference evidence="8 9" key="1">
    <citation type="journal article" date="2016" name="Genome Biol. Evol.">
        <title>Divergent and convergent evolution of fungal pathogenicity.</title>
        <authorList>
            <person name="Shang Y."/>
            <person name="Xiao G."/>
            <person name="Zheng P."/>
            <person name="Cen K."/>
            <person name="Zhan S."/>
            <person name="Wang C."/>
        </authorList>
    </citation>
    <scope>NUCLEOTIDE SEQUENCE [LARGE SCALE GENOMIC DNA]</scope>
    <source>
        <strain evidence="8 9">ARSEF 2679</strain>
    </source>
</reference>
<protein>
    <submittedName>
        <fullName evidence="8">MARVEL-like domain protein</fullName>
    </submittedName>
</protein>
<dbReference type="OrthoDB" id="20872at2759"/>
<evidence type="ECO:0000259" key="7">
    <source>
        <dbReference type="Pfam" id="PF01284"/>
    </source>
</evidence>
<proteinExistence type="predicted"/>
<feature type="transmembrane region" description="Helical" evidence="6">
    <location>
        <begin position="118"/>
        <end position="139"/>
    </location>
</feature>
<accession>A0A167TPJ3</accession>
<dbReference type="EMBL" id="AZHB01000014">
    <property type="protein sequence ID" value="OAA60813.1"/>
    <property type="molecule type" value="Genomic_DNA"/>
</dbReference>
<dbReference type="GO" id="GO:0016020">
    <property type="term" value="C:membrane"/>
    <property type="evidence" value="ECO:0007669"/>
    <property type="project" value="UniProtKB-SubCell"/>
</dbReference>
<sequence length="188" mass="21217">MARSPIRFFALFNHFMVWVSAVIVMGIVSYFLSKFGALANRRTHIVYQETIAVLTVAIWTVGMLLPLVGRYGGHMWPVNLIFSYLWLTSFIFSAQDWARQRCYYSDFFGKCSLKKTVIAFNFFAFFFLLINALVEAYMYRSHRAEREGTGTLHHAKRPGTAETAETTHSAAPVAPAARGVAEPATTTV</sequence>
<organism evidence="8 9">
    <name type="scientific">Cordyceps fumosorosea (strain ARSEF 2679)</name>
    <name type="common">Isaria fumosorosea</name>
    <dbReference type="NCBI Taxonomy" id="1081104"/>
    <lineage>
        <taxon>Eukaryota</taxon>
        <taxon>Fungi</taxon>
        <taxon>Dikarya</taxon>
        <taxon>Ascomycota</taxon>
        <taxon>Pezizomycotina</taxon>
        <taxon>Sordariomycetes</taxon>
        <taxon>Hypocreomycetidae</taxon>
        <taxon>Hypocreales</taxon>
        <taxon>Cordycipitaceae</taxon>
        <taxon>Cordyceps</taxon>
    </lineage>
</organism>
<comment type="caution">
    <text evidence="8">The sequence shown here is derived from an EMBL/GenBank/DDBJ whole genome shotgun (WGS) entry which is preliminary data.</text>
</comment>
<evidence type="ECO:0000256" key="1">
    <source>
        <dbReference type="ARBA" id="ARBA00004141"/>
    </source>
</evidence>
<name>A0A167TPJ3_CORFA</name>
<keyword evidence="2 6" id="KW-0812">Transmembrane</keyword>